<evidence type="ECO:0000256" key="4">
    <source>
        <dbReference type="ARBA" id="ARBA00023002"/>
    </source>
</evidence>
<dbReference type="PANTHER" id="PTHR46696">
    <property type="entry name" value="P450, PUTATIVE (EUROFUNG)-RELATED"/>
    <property type="match status" value="1"/>
</dbReference>
<comment type="similarity">
    <text evidence="1 7">Belongs to the cytochrome P450 family.</text>
</comment>
<accession>A0A9P4JG85</accession>
<proteinExistence type="inferred from homology"/>
<evidence type="ECO:0000256" key="1">
    <source>
        <dbReference type="ARBA" id="ARBA00010617"/>
    </source>
</evidence>
<dbReference type="PRINTS" id="PR00359">
    <property type="entry name" value="BP450"/>
</dbReference>
<dbReference type="GO" id="GO:0020037">
    <property type="term" value="F:heme binding"/>
    <property type="evidence" value="ECO:0007669"/>
    <property type="project" value="InterPro"/>
</dbReference>
<dbReference type="AlphaFoldDB" id="A0A9P4JG85"/>
<dbReference type="InterPro" id="IPR036396">
    <property type="entry name" value="Cyt_P450_sf"/>
</dbReference>
<evidence type="ECO:0000256" key="5">
    <source>
        <dbReference type="ARBA" id="ARBA00023004"/>
    </source>
</evidence>
<reference evidence="9" key="1">
    <citation type="journal article" date="2020" name="Stud. Mycol.">
        <title>101 Dothideomycetes genomes: a test case for predicting lifestyles and emergence of pathogens.</title>
        <authorList>
            <person name="Haridas S."/>
            <person name="Albert R."/>
            <person name="Binder M."/>
            <person name="Bloem J."/>
            <person name="Labutti K."/>
            <person name="Salamov A."/>
            <person name="Andreopoulos B."/>
            <person name="Baker S."/>
            <person name="Barry K."/>
            <person name="Bills G."/>
            <person name="Bluhm B."/>
            <person name="Cannon C."/>
            <person name="Castanera R."/>
            <person name="Culley D."/>
            <person name="Daum C."/>
            <person name="Ezra D."/>
            <person name="Gonzalez J."/>
            <person name="Henrissat B."/>
            <person name="Kuo A."/>
            <person name="Liang C."/>
            <person name="Lipzen A."/>
            <person name="Lutzoni F."/>
            <person name="Magnuson J."/>
            <person name="Mondo S."/>
            <person name="Nolan M."/>
            <person name="Ohm R."/>
            <person name="Pangilinan J."/>
            <person name="Park H.-J."/>
            <person name="Ramirez L."/>
            <person name="Alfaro M."/>
            <person name="Sun H."/>
            <person name="Tritt A."/>
            <person name="Yoshinaga Y."/>
            <person name="Zwiers L.-H."/>
            <person name="Turgeon B."/>
            <person name="Goodwin S."/>
            <person name="Spatafora J."/>
            <person name="Crous P."/>
            <person name="Grigoriev I."/>
        </authorList>
    </citation>
    <scope>NUCLEOTIDE SEQUENCE</scope>
    <source>
        <strain evidence="9">ATCC 74209</strain>
    </source>
</reference>
<dbReference type="InterPro" id="IPR001128">
    <property type="entry name" value="Cyt_P450"/>
</dbReference>
<dbReference type="OrthoDB" id="3945418at2759"/>
<keyword evidence="6 7" id="KW-0503">Monooxygenase</keyword>
<dbReference type="Proteomes" id="UP000799536">
    <property type="component" value="Unassembled WGS sequence"/>
</dbReference>
<dbReference type="Pfam" id="PF00067">
    <property type="entry name" value="p450"/>
    <property type="match status" value="1"/>
</dbReference>
<dbReference type="PANTHER" id="PTHR46696:SF6">
    <property type="entry name" value="P450, PUTATIVE (EUROFUNG)-RELATED"/>
    <property type="match status" value="1"/>
</dbReference>
<dbReference type="Gene3D" id="1.10.630.10">
    <property type="entry name" value="Cytochrome P450"/>
    <property type="match status" value="1"/>
</dbReference>
<dbReference type="EMBL" id="ML994115">
    <property type="protein sequence ID" value="KAF2198826.1"/>
    <property type="molecule type" value="Genomic_DNA"/>
</dbReference>
<feature type="region of interest" description="Disordered" evidence="8">
    <location>
        <begin position="69"/>
        <end position="92"/>
    </location>
</feature>
<evidence type="ECO:0000256" key="8">
    <source>
        <dbReference type="SAM" id="MobiDB-lite"/>
    </source>
</evidence>
<evidence type="ECO:0000256" key="6">
    <source>
        <dbReference type="ARBA" id="ARBA00023033"/>
    </source>
</evidence>
<keyword evidence="10" id="KW-1185">Reference proteome</keyword>
<dbReference type="InterPro" id="IPR017972">
    <property type="entry name" value="Cyt_P450_CS"/>
</dbReference>
<dbReference type="FunFam" id="1.10.630.10:FF:000018">
    <property type="entry name" value="Cytochrome P450 monooxygenase"/>
    <property type="match status" value="1"/>
</dbReference>
<protein>
    <submittedName>
        <fullName evidence="9">Cytochrome P450 55A1</fullName>
    </submittedName>
</protein>
<keyword evidence="2 7" id="KW-0349">Heme</keyword>
<keyword evidence="4 7" id="KW-0560">Oxidoreductase</keyword>
<evidence type="ECO:0000256" key="2">
    <source>
        <dbReference type="ARBA" id="ARBA00022617"/>
    </source>
</evidence>
<name>A0A9P4JG85_9PLEO</name>
<organism evidence="9 10">
    <name type="scientific">Delitschia confertaspora ATCC 74209</name>
    <dbReference type="NCBI Taxonomy" id="1513339"/>
    <lineage>
        <taxon>Eukaryota</taxon>
        <taxon>Fungi</taxon>
        <taxon>Dikarya</taxon>
        <taxon>Ascomycota</taxon>
        <taxon>Pezizomycotina</taxon>
        <taxon>Dothideomycetes</taxon>
        <taxon>Pleosporomycetidae</taxon>
        <taxon>Pleosporales</taxon>
        <taxon>Delitschiaceae</taxon>
        <taxon>Delitschia</taxon>
    </lineage>
</organism>
<sequence length="425" mass="47590">MASSKMESAPKFPFSRPKGAEPPTEFAKLRATDPVSHVTLWDNSHPWLVTKHKDVCSVLTDKRLSKERTRPGFPEMSAGGKAAAKNKPTFVDMDPPQHMQQRSMVEPLFTKEAVEKLRPHIQETVDKLLNDMVKRGCEKPVDLTENFALPVPSYTIYGILGVPMEDLGFLTKQASIRSNGSSTAREASGANQTLLDYMGNLVEKRMKEPKNDLISKLCTEQVKPGHIEKSDARQIAFLLLVAGNATMVNMINLGLVTLFQHPAQLKKLKANPNLSHYFVSELTRYHVASALATRRVAKEPTEVHGKKIKPGEGVIASNMSASRDEDVFSDPDTFDMMRFAPKEEGGKGEDWYKAMGFGWGEHRCIGEWLSRAELEIVFATIFQKLPELRLAIPMEEVKYTPPERDVGITELPVVWQMRKDSVMIG</sequence>
<dbReference type="GO" id="GO:0005506">
    <property type="term" value="F:iron ion binding"/>
    <property type="evidence" value="ECO:0007669"/>
    <property type="project" value="InterPro"/>
</dbReference>
<evidence type="ECO:0000256" key="7">
    <source>
        <dbReference type="RuleBase" id="RU000461"/>
    </source>
</evidence>
<evidence type="ECO:0000313" key="10">
    <source>
        <dbReference type="Proteomes" id="UP000799536"/>
    </source>
</evidence>
<comment type="caution">
    <text evidence="9">The sequence shown here is derived from an EMBL/GenBank/DDBJ whole genome shotgun (WGS) entry which is preliminary data.</text>
</comment>
<dbReference type="CDD" id="cd11030">
    <property type="entry name" value="CYP105-like"/>
    <property type="match status" value="1"/>
</dbReference>
<dbReference type="PROSITE" id="PS00086">
    <property type="entry name" value="CYTOCHROME_P450"/>
    <property type="match status" value="1"/>
</dbReference>
<feature type="region of interest" description="Disordered" evidence="8">
    <location>
        <begin position="1"/>
        <end position="24"/>
    </location>
</feature>
<dbReference type="SUPFAM" id="SSF48264">
    <property type="entry name" value="Cytochrome P450"/>
    <property type="match status" value="1"/>
</dbReference>
<dbReference type="GO" id="GO:0016705">
    <property type="term" value="F:oxidoreductase activity, acting on paired donors, with incorporation or reduction of molecular oxygen"/>
    <property type="evidence" value="ECO:0007669"/>
    <property type="project" value="InterPro"/>
</dbReference>
<dbReference type="InterPro" id="IPR002397">
    <property type="entry name" value="Cyt_P450_B"/>
</dbReference>
<evidence type="ECO:0000256" key="3">
    <source>
        <dbReference type="ARBA" id="ARBA00022723"/>
    </source>
</evidence>
<keyword evidence="3 7" id="KW-0479">Metal-binding</keyword>
<keyword evidence="5 7" id="KW-0408">Iron</keyword>
<dbReference type="GO" id="GO:0004497">
    <property type="term" value="F:monooxygenase activity"/>
    <property type="evidence" value="ECO:0007669"/>
    <property type="project" value="UniProtKB-KW"/>
</dbReference>
<evidence type="ECO:0000313" key="9">
    <source>
        <dbReference type="EMBL" id="KAF2198826.1"/>
    </source>
</evidence>
<gene>
    <name evidence="9" type="ORF">GQ43DRAFT_457592</name>
</gene>